<feature type="non-terminal residue" evidence="3">
    <location>
        <position position="285"/>
    </location>
</feature>
<comment type="caution">
    <text evidence="3">The sequence shown here is derived from an EMBL/GenBank/DDBJ whole genome shotgun (WGS) entry which is preliminary data.</text>
</comment>
<feature type="region of interest" description="Disordered" evidence="1">
    <location>
        <begin position="1"/>
        <end position="23"/>
    </location>
</feature>
<accession>A0A812ZN81</accession>
<reference evidence="3" key="1">
    <citation type="submission" date="2021-02" db="EMBL/GenBank/DDBJ databases">
        <authorList>
            <person name="Dougan E. K."/>
            <person name="Rhodes N."/>
            <person name="Thang M."/>
            <person name="Chan C."/>
        </authorList>
    </citation>
    <scope>NUCLEOTIDE SEQUENCE</scope>
</reference>
<protein>
    <recommendedName>
        <fullName evidence="2">Ubiquitin-like domain-containing protein</fullName>
    </recommendedName>
</protein>
<evidence type="ECO:0000313" key="3">
    <source>
        <dbReference type="EMBL" id="CAE7833054.1"/>
    </source>
</evidence>
<dbReference type="Gene3D" id="3.10.20.90">
    <property type="entry name" value="Phosphatidylinositol 3-kinase Catalytic Subunit, Chain A, domain 1"/>
    <property type="match status" value="1"/>
</dbReference>
<dbReference type="InterPro" id="IPR029071">
    <property type="entry name" value="Ubiquitin-like_domsf"/>
</dbReference>
<dbReference type="Pfam" id="PF00240">
    <property type="entry name" value="ubiquitin"/>
    <property type="match status" value="1"/>
</dbReference>
<dbReference type="AlphaFoldDB" id="A0A812ZN81"/>
<dbReference type="PROSITE" id="PS50053">
    <property type="entry name" value="UBIQUITIN_2"/>
    <property type="match status" value="1"/>
</dbReference>
<evidence type="ECO:0000313" key="4">
    <source>
        <dbReference type="Proteomes" id="UP000601435"/>
    </source>
</evidence>
<organism evidence="3 4">
    <name type="scientific">Symbiodinium necroappetens</name>
    <dbReference type="NCBI Taxonomy" id="1628268"/>
    <lineage>
        <taxon>Eukaryota</taxon>
        <taxon>Sar</taxon>
        <taxon>Alveolata</taxon>
        <taxon>Dinophyceae</taxon>
        <taxon>Suessiales</taxon>
        <taxon>Symbiodiniaceae</taxon>
        <taxon>Symbiodinium</taxon>
    </lineage>
</organism>
<feature type="region of interest" description="Disordered" evidence="1">
    <location>
        <begin position="75"/>
        <end position="126"/>
    </location>
</feature>
<name>A0A812ZN81_9DINO</name>
<gene>
    <name evidence="3" type="ORF">SNEC2469_LOCUS24950</name>
</gene>
<dbReference type="InterPro" id="IPR000626">
    <property type="entry name" value="Ubiquitin-like_dom"/>
</dbReference>
<evidence type="ECO:0000259" key="2">
    <source>
        <dbReference type="PROSITE" id="PS50053"/>
    </source>
</evidence>
<dbReference type="SUPFAM" id="SSF54236">
    <property type="entry name" value="Ubiquitin-like"/>
    <property type="match status" value="1"/>
</dbReference>
<dbReference type="CDD" id="cd17039">
    <property type="entry name" value="Ubl_ubiquitin_like"/>
    <property type="match status" value="1"/>
</dbReference>
<keyword evidence="4" id="KW-1185">Reference proteome</keyword>
<dbReference type="EMBL" id="CAJNJA010048708">
    <property type="protein sequence ID" value="CAE7833054.1"/>
    <property type="molecule type" value="Genomic_DNA"/>
</dbReference>
<evidence type="ECO:0000256" key="1">
    <source>
        <dbReference type="SAM" id="MobiDB-lite"/>
    </source>
</evidence>
<dbReference type="OrthoDB" id="506498at2759"/>
<sequence>MQVKVVLPSGEVNVPVEPNSTPGHLKENLKYSIRAPPKQIKLTCEGRELDDIKPLAGEPNNVADGAVLVAERREGVVEDESFSPKSSPPPAMIRKEEPPKPKKPKKDVVRPTLSEGDVKKEKTLSPGHQGWAVKSAYLEAKSKKRHMAYLKIENCEEKKAYPEHEDFSVVLCLGDPQCSPVWTAVVQQLEIGERASFTLSRKVLDFNPESLAPDDFCSTWEVELIRVVEVEDVAEDFQQLLEIESTGGKDRAEDLDAAAVHWRVRRWMPEGTFCIASSRERIAIL</sequence>
<feature type="domain" description="Ubiquitin-like" evidence="2">
    <location>
        <begin position="1"/>
        <end position="75"/>
    </location>
</feature>
<proteinExistence type="predicted"/>
<dbReference type="Proteomes" id="UP000601435">
    <property type="component" value="Unassembled WGS sequence"/>
</dbReference>